<dbReference type="Proteomes" id="UP000824533">
    <property type="component" value="Linkage Group LG10"/>
</dbReference>
<protein>
    <submittedName>
        <fullName evidence="1">Uncharacterized protein</fullName>
    </submittedName>
</protein>
<gene>
    <name evidence="1" type="ORF">K1T71_005911</name>
</gene>
<evidence type="ECO:0000313" key="1">
    <source>
        <dbReference type="EMBL" id="KAJ0178088.1"/>
    </source>
</evidence>
<evidence type="ECO:0000313" key="2">
    <source>
        <dbReference type="Proteomes" id="UP000824533"/>
    </source>
</evidence>
<organism evidence="1 2">
    <name type="scientific">Dendrolimus kikuchii</name>
    <dbReference type="NCBI Taxonomy" id="765133"/>
    <lineage>
        <taxon>Eukaryota</taxon>
        <taxon>Metazoa</taxon>
        <taxon>Ecdysozoa</taxon>
        <taxon>Arthropoda</taxon>
        <taxon>Hexapoda</taxon>
        <taxon>Insecta</taxon>
        <taxon>Pterygota</taxon>
        <taxon>Neoptera</taxon>
        <taxon>Endopterygota</taxon>
        <taxon>Lepidoptera</taxon>
        <taxon>Glossata</taxon>
        <taxon>Ditrysia</taxon>
        <taxon>Bombycoidea</taxon>
        <taxon>Lasiocampidae</taxon>
        <taxon>Dendrolimus</taxon>
    </lineage>
</organism>
<sequence>MSRRVGFKCSNALVRHFSNTSEMPRISFVPKKYTGPTLQYIDKIKSDSMPPAIYSIYKKPVILHQGNMQWLFDSEGRRYLDFFGGVVTVSVGHCHPKVVSALTEQANTLWHTTNLYRHPKIYEYIELLASKMPGDLKVIYLVNSGTEANDLAVLLAKAYTGNMDVISLQSSYHGYSSGLMGLTATQSYRMPIPVPPGFHHAMLPDPYRGAWGGCRDSLSQTPEACDCPDECVSTDKYIDQLNELLGNSIPAGRVAAFFAESIQGVGGVVQFPKGYLKKAQELIKKNAGLLIADEVQTGFGRTGKHYWGFESHGIIPDIVTMAKGIGNGFPIGAVVTTKEIAAAHAKAAYFNTFGGNALSASVGKAVLEVIEDEKMQENSKIVGDYFIEHLMEMQRLYPIIGDVRGQGLMLGVELVVPGSKKPLSTADMTELHESIKDLGVLIARGGRWGNVLRIKPPMCITKNDVDYGLSVLDQVLKKFTISHK</sequence>
<keyword evidence="2" id="KW-1185">Reference proteome</keyword>
<accession>A0ACC1D2C1</accession>
<name>A0ACC1D2C1_9NEOP</name>
<proteinExistence type="predicted"/>
<dbReference type="EMBL" id="CM034396">
    <property type="protein sequence ID" value="KAJ0178088.1"/>
    <property type="molecule type" value="Genomic_DNA"/>
</dbReference>
<comment type="caution">
    <text evidence="1">The sequence shown here is derived from an EMBL/GenBank/DDBJ whole genome shotgun (WGS) entry which is preliminary data.</text>
</comment>
<reference evidence="1 2" key="1">
    <citation type="journal article" date="2021" name="Front. Genet.">
        <title>Chromosome-Level Genome Assembly Reveals Significant Gene Expansion in the Toll and IMD Signaling Pathways of Dendrolimus kikuchii.</title>
        <authorList>
            <person name="Zhou J."/>
            <person name="Wu P."/>
            <person name="Xiong Z."/>
            <person name="Liu N."/>
            <person name="Zhao N."/>
            <person name="Ji M."/>
            <person name="Qiu Y."/>
            <person name="Yang B."/>
        </authorList>
    </citation>
    <scope>NUCLEOTIDE SEQUENCE [LARGE SCALE GENOMIC DNA]</scope>
    <source>
        <strain evidence="1">Ann1</strain>
    </source>
</reference>